<dbReference type="Gene3D" id="3.40.50.300">
    <property type="entry name" value="P-loop containing nucleotide triphosphate hydrolases"/>
    <property type="match status" value="1"/>
</dbReference>
<keyword evidence="5" id="KW-0829">Tyrosine-protein kinase</keyword>
<comment type="caution">
    <text evidence="8">The sequence shown here is derived from an EMBL/GenBank/DDBJ whole genome shotgun (WGS) entry which is preliminary data.</text>
</comment>
<keyword evidence="6" id="KW-1133">Transmembrane helix</keyword>
<dbReference type="CDD" id="cd05387">
    <property type="entry name" value="BY-kinase"/>
    <property type="match status" value="1"/>
</dbReference>
<dbReference type="SUPFAM" id="SSF52540">
    <property type="entry name" value="P-loop containing nucleoside triphosphate hydrolases"/>
    <property type="match status" value="1"/>
</dbReference>
<dbReference type="Pfam" id="PF13614">
    <property type="entry name" value="AAA_31"/>
    <property type="match status" value="1"/>
</dbReference>
<dbReference type="NCBIfam" id="TIGR01007">
    <property type="entry name" value="eps_fam"/>
    <property type="match status" value="1"/>
</dbReference>
<dbReference type="EC" id="2.7.10.2" evidence="8"/>
<dbReference type="PANTHER" id="PTHR32309:SF31">
    <property type="entry name" value="CAPSULAR EXOPOLYSACCHARIDE FAMILY"/>
    <property type="match status" value="1"/>
</dbReference>
<keyword evidence="2" id="KW-0547">Nucleotide-binding</keyword>
<keyword evidence="1 8" id="KW-0808">Transferase</keyword>
<evidence type="ECO:0000313" key="9">
    <source>
        <dbReference type="Proteomes" id="UP001489509"/>
    </source>
</evidence>
<feature type="domain" description="AAA" evidence="7">
    <location>
        <begin position="296"/>
        <end position="444"/>
    </location>
</feature>
<keyword evidence="3" id="KW-0418">Kinase</keyword>
<dbReference type="InterPro" id="IPR005702">
    <property type="entry name" value="Wzc-like_C"/>
</dbReference>
<dbReference type="PANTHER" id="PTHR32309">
    <property type="entry name" value="TYROSINE-PROTEIN KINASE"/>
    <property type="match status" value="1"/>
</dbReference>
<name>A0ABV1DXV6_9FIRM</name>
<keyword evidence="6" id="KW-0472">Membrane</keyword>
<evidence type="ECO:0000313" key="8">
    <source>
        <dbReference type="EMBL" id="MEQ2439872.1"/>
    </source>
</evidence>
<evidence type="ECO:0000256" key="2">
    <source>
        <dbReference type="ARBA" id="ARBA00022741"/>
    </source>
</evidence>
<dbReference type="GO" id="GO:0004715">
    <property type="term" value="F:non-membrane spanning protein tyrosine kinase activity"/>
    <property type="evidence" value="ECO:0007669"/>
    <property type="project" value="UniProtKB-EC"/>
</dbReference>
<evidence type="ECO:0000256" key="4">
    <source>
        <dbReference type="ARBA" id="ARBA00022840"/>
    </source>
</evidence>
<protein>
    <submittedName>
        <fullName evidence="8">Polysaccharide biosynthesis tyrosine autokinase</fullName>
        <ecNumber evidence="8">2.7.10.2</ecNumber>
    </submittedName>
</protein>
<dbReference type="InterPro" id="IPR027417">
    <property type="entry name" value="P-loop_NTPase"/>
</dbReference>
<keyword evidence="4" id="KW-0067">ATP-binding</keyword>
<evidence type="ECO:0000256" key="5">
    <source>
        <dbReference type="ARBA" id="ARBA00023137"/>
    </source>
</evidence>
<keyword evidence="6" id="KW-0812">Transmembrane</keyword>
<evidence type="ECO:0000256" key="1">
    <source>
        <dbReference type="ARBA" id="ARBA00022679"/>
    </source>
</evidence>
<evidence type="ECO:0000256" key="3">
    <source>
        <dbReference type="ARBA" id="ARBA00022777"/>
    </source>
</evidence>
<gene>
    <name evidence="8" type="ORF">WMO26_03415</name>
</gene>
<dbReference type="RefSeq" id="WP_349218138.1">
    <property type="nucleotide sequence ID" value="NZ_JBBMFD010000003.1"/>
</dbReference>
<dbReference type="Proteomes" id="UP001489509">
    <property type="component" value="Unassembled WGS sequence"/>
</dbReference>
<feature type="transmembrane region" description="Helical" evidence="6">
    <location>
        <begin position="30"/>
        <end position="51"/>
    </location>
</feature>
<keyword evidence="9" id="KW-1185">Reference proteome</keyword>
<reference evidence="8 9" key="1">
    <citation type="submission" date="2024-03" db="EMBL/GenBank/DDBJ databases">
        <title>Human intestinal bacterial collection.</title>
        <authorList>
            <person name="Pauvert C."/>
            <person name="Hitch T.C.A."/>
            <person name="Clavel T."/>
        </authorList>
    </citation>
    <scope>NUCLEOTIDE SEQUENCE [LARGE SCALE GENOMIC DNA]</scope>
    <source>
        <strain evidence="8 9">CLA-JM-H44</strain>
    </source>
</reference>
<dbReference type="InterPro" id="IPR050445">
    <property type="entry name" value="Bact_polysacc_biosynth/exp"/>
</dbReference>
<feature type="transmembrane region" description="Helical" evidence="6">
    <location>
        <begin position="190"/>
        <end position="214"/>
    </location>
</feature>
<dbReference type="EMBL" id="JBBMFD010000003">
    <property type="protein sequence ID" value="MEQ2439872.1"/>
    <property type="molecule type" value="Genomic_DNA"/>
</dbReference>
<evidence type="ECO:0000256" key="6">
    <source>
        <dbReference type="SAM" id="Phobius"/>
    </source>
</evidence>
<proteinExistence type="predicted"/>
<dbReference type="InterPro" id="IPR025669">
    <property type="entry name" value="AAA_dom"/>
</dbReference>
<sequence>MYEQTHSSTASASQNSATGLIKFFRQTKKFWWIPVALTFLMGIVGFLLATITDSPTYTSKMLLSINLTISQNGISTNSDTALVQWYGECYRVFITSNTIADKVRDSLQEENLVLERQDIKDSISLRQKGSTNMIELIVTTENPNHSFRIADALADVVGQPEMKQNFPNIQVNVIDRPEYPTLRNPSDNKLLYPLLGMLLGLGLGALIIWLSMLFSRTVQSETDIYTGVSAKLFASIPYEERKRRHRKKGDSTMLITPASDFAYMEAYKSLRVKVENLTSSRGYKKFLITSAVADEGKSTVISNLAIVLAQKEKSVLIVDCDMRKPTLQALFSLPGKDVTGLSNLLRGECQVNDVIRRSEKFGVSLVTSGPCVDDAAELLDSDAMHAFVAAMEERFDYILFDTPPAHVVSDAAALCKYVDAAILVIKQDFCNMEIINRTIEDIQSQNKPVVGCVFNKTQKSHGVLGYSRYGYGYKRYGYSRYGSANGYGYKYEQPSDKSADHSRSRRK</sequence>
<evidence type="ECO:0000259" key="7">
    <source>
        <dbReference type="Pfam" id="PF13614"/>
    </source>
</evidence>
<accession>A0ABV1DXV6</accession>
<organism evidence="8 9">
    <name type="scientific">Solibaculum intestinale</name>
    <dbReference type="NCBI Taxonomy" id="3133165"/>
    <lineage>
        <taxon>Bacteria</taxon>
        <taxon>Bacillati</taxon>
        <taxon>Bacillota</taxon>
        <taxon>Clostridia</taxon>
        <taxon>Eubacteriales</taxon>
        <taxon>Oscillospiraceae</taxon>
        <taxon>Solibaculum</taxon>
    </lineage>
</organism>